<dbReference type="EMBL" id="JAGINU010000001">
    <property type="protein sequence ID" value="MBP2369943.1"/>
    <property type="molecule type" value="Genomic_DNA"/>
</dbReference>
<sequence length="219" mass="23381">MEDRTDEVAHRLGTDPRIVAVLVGAPWRRAPGSTEPVGDPSDPSAPDGPGIRGRVFVGVPSPSELRALDLPADGLRHFGLTPAELRAGGWTDADLRSAGLTPPGAGPVTVEWFVAGEPAQLMLGFTASGPPLLARPEPWWDGHEQALDPADTEEIPGLAACTDPEGEPGLQVQVVRDGLLRRARRRLVHCTICLGYVHRADTTHGACHDCAHRWLGVLY</sequence>
<feature type="region of interest" description="Disordered" evidence="1">
    <location>
        <begin position="29"/>
        <end position="53"/>
    </location>
</feature>
<proteinExistence type="predicted"/>
<evidence type="ECO:0000256" key="1">
    <source>
        <dbReference type="SAM" id="MobiDB-lite"/>
    </source>
</evidence>
<dbReference type="Proteomes" id="UP001519295">
    <property type="component" value="Unassembled WGS sequence"/>
</dbReference>
<keyword evidence="3" id="KW-1185">Reference proteome</keyword>
<evidence type="ECO:0000313" key="2">
    <source>
        <dbReference type="EMBL" id="MBP2369943.1"/>
    </source>
</evidence>
<evidence type="ECO:0008006" key="4">
    <source>
        <dbReference type="Google" id="ProtNLM"/>
    </source>
</evidence>
<protein>
    <recommendedName>
        <fullName evidence="4">FhuF-like iron-sulfur protein</fullName>
    </recommendedName>
</protein>
<organism evidence="2 3">
    <name type="scientific">Pseudonocardia parietis</name>
    <dbReference type="NCBI Taxonomy" id="570936"/>
    <lineage>
        <taxon>Bacteria</taxon>
        <taxon>Bacillati</taxon>
        <taxon>Actinomycetota</taxon>
        <taxon>Actinomycetes</taxon>
        <taxon>Pseudonocardiales</taxon>
        <taxon>Pseudonocardiaceae</taxon>
        <taxon>Pseudonocardia</taxon>
    </lineage>
</organism>
<reference evidence="2 3" key="1">
    <citation type="submission" date="2021-03" db="EMBL/GenBank/DDBJ databases">
        <title>Sequencing the genomes of 1000 actinobacteria strains.</title>
        <authorList>
            <person name="Klenk H.-P."/>
        </authorList>
    </citation>
    <scope>NUCLEOTIDE SEQUENCE [LARGE SCALE GENOMIC DNA]</scope>
    <source>
        <strain evidence="2 3">DSM 45256</strain>
    </source>
</reference>
<gene>
    <name evidence="2" type="ORF">JOF36_005639</name>
</gene>
<comment type="caution">
    <text evidence="2">The sequence shown here is derived from an EMBL/GenBank/DDBJ whole genome shotgun (WGS) entry which is preliminary data.</text>
</comment>
<name>A0ABS4W161_9PSEU</name>
<evidence type="ECO:0000313" key="3">
    <source>
        <dbReference type="Proteomes" id="UP001519295"/>
    </source>
</evidence>
<accession>A0ABS4W161</accession>
<dbReference type="RefSeq" id="WP_210032703.1">
    <property type="nucleotide sequence ID" value="NZ_JAGINU010000001.1"/>
</dbReference>
<feature type="compositionally biased region" description="Low complexity" evidence="1">
    <location>
        <begin position="36"/>
        <end position="49"/>
    </location>
</feature>